<dbReference type="OrthoDB" id="1923006at2759"/>
<dbReference type="PANTHER" id="PTHR11787">
    <property type="entry name" value="RAB GDP-DISSOCIATION INHIBITOR"/>
    <property type="match status" value="1"/>
</dbReference>
<feature type="domain" description="RAE1/2" evidence="7">
    <location>
        <begin position="486"/>
        <end position="531"/>
    </location>
</feature>
<sequence length="599" mass="66803">MEDDLPTEYDVVVVGTGMTESIVAAAASRIGKRVLHLDSNEYYGGLWATFNFDGLQKWIEDLKSPKQNVADTTSLLQADEKFLKASNQYSTVENIIEKWFISNDADLPVLSTKDTQTDGSGDTAANDGAEKSDEDKSEKKETVKQWSIDRIKKEYRKFNIDLAPKLLFARGELVELLISSNIARYAEFRAVSRVATYMDGKLTQVPCSRADVFANKTVSVFEKRMLMQLLTSCMEQGADSPEFNGFQDKTFLEYLDTKNLTPMVRHYVMQAIAMATDKTSTRDGVNRTKHFLNSLGRYGNTPFLWPMYGSGELPQCFCRLCAVFGGVYCLKRQLDGIVVGDGKCKAIITGKQRLALEHLVVGQGHLPPEIVSSSGEQQISRGIFITDRSIMQGEKENLTLLYYPPEETSQEAVTLIELGPSTNACPQGLFMIHVTCKRTKTAEEDLAYVTKKFLHAEVLDPNVTRNATDSHTQTVSPDKRHLQEGSGETKDDSLESPKPQVLWSLYLNLPASDIKLSDSAPSNVHLCSGPDLDLDFDFAVNQAKAIFEAMYPDEDFLPRAPDPEEIVLEGEEAPGPQFEGDKPEEGEEKQDVEKTEKEE</sequence>
<feature type="region of interest" description="Disordered" evidence="6">
    <location>
        <begin position="464"/>
        <end position="496"/>
    </location>
</feature>
<dbReference type="Gene3D" id="3.30.519.10">
    <property type="entry name" value="Guanine Nucleotide Dissociation Inhibitor, domain 2"/>
    <property type="match status" value="1"/>
</dbReference>
<dbReference type="PRINTS" id="PR00893">
    <property type="entry name" value="RABESCORT"/>
</dbReference>
<dbReference type="InParanoid" id="A0A6J0BNT4"/>
<dbReference type="PRINTS" id="PR00891">
    <property type="entry name" value="RABGDIREP"/>
</dbReference>
<dbReference type="GO" id="GO:0005096">
    <property type="term" value="F:GTPase activator activity"/>
    <property type="evidence" value="ECO:0007669"/>
    <property type="project" value="UniProtKB-UniRule"/>
</dbReference>
<dbReference type="GO" id="GO:0007264">
    <property type="term" value="P:small GTPase-mediated signal transduction"/>
    <property type="evidence" value="ECO:0007669"/>
    <property type="project" value="UniProtKB-UniRule"/>
</dbReference>
<organism evidence="9">
    <name type="scientific">Neodiprion lecontei</name>
    <name type="common">Redheaded pine sawfly</name>
    <dbReference type="NCBI Taxonomy" id="441921"/>
    <lineage>
        <taxon>Eukaryota</taxon>
        <taxon>Metazoa</taxon>
        <taxon>Ecdysozoa</taxon>
        <taxon>Arthropoda</taxon>
        <taxon>Hexapoda</taxon>
        <taxon>Insecta</taxon>
        <taxon>Pterygota</taxon>
        <taxon>Neoptera</taxon>
        <taxon>Endopterygota</taxon>
        <taxon>Hymenoptera</taxon>
        <taxon>Tenthredinoidea</taxon>
        <taxon>Diprionidae</taxon>
        <taxon>Diprioninae</taxon>
        <taxon>Neodiprion</taxon>
    </lineage>
</organism>
<dbReference type="PANTHER" id="PTHR11787:SF4">
    <property type="entry name" value="CHM, RAB ESCORT PROTEIN 1"/>
    <property type="match status" value="1"/>
</dbReference>
<reference evidence="9" key="1">
    <citation type="submission" date="2025-08" db="UniProtKB">
        <authorList>
            <consortium name="RefSeq"/>
        </authorList>
    </citation>
    <scope>IDENTIFICATION</scope>
    <source>
        <tissue evidence="9">Thorax and Abdomen</tissue>
    </source>
</reference>
<comment type="function">
    <text evidence="5">Substrate-binding subunit (component A) of the Rab geranylgeranyltransferase (GGTase) complex. Binds unprenylated Rab proteins and presents the substrate peptide to the catalytic component B. The component A is thought to be regenerated by transferring its prenylated Rab back to the donor membrane.</text>
</comment>
<dbReference type="GO" id="GO:0005968">
    <property type="term" value="C:Rab-protein geranylgeranyltransferase complex"/>
    <property type="evidence" value="ECO:0007669"/>
    <property type="project" value="UniProtKB-UniRule"/>
</dbReference>
<dbReference type="GO" id="GO:0016192">
    <property type="term" value="P:vesicle-mediated transport"/>
    <property type="evidence" value="ECO:0007669"/>
    <property type="project" value="TreeGrafter"/>
</dbReference>
<feature type="compositionally biased region" description="Acidic residues" evidence="6">
    <location>
        <begin position="563"/>
        <end position="572"/>
    </location>
</feature>
<accession>A0A6J0BNT4</accession>
<dbReference type="Pfam" id="PF22603">
    <property type="entry name" value="RAE1_2_domI_C"/>
    <property type="match status" value="1"/>
</dbReference>
<dbReference type="KEGG" id="nlo:107221111"/>
<protein>
    <recommendedName>
        <fullName evidence="5">Rab proteins geranylgeranyltransferase component A</fullName>
    </recommendedName>
</protein>
<feature type="compositionally biased region" description="Polar residues" evidence="6">
    <location>
        <begin position="464"/>
        <end position="476"/>
    </location>
</feature>
<dbReference type="Gene3D" id="1.10.405.10">
    <property type="entry name" value="Guanine Nucleotide Dissociation Inhibitor, domain 1"/>
    <property type="match status" value="1"/>
</dbReference>
<feature type="compositionally biased region" description="Basic and acidic residues" evidence="6">
    <location>
        <begin position="477"/>
        <end position="495"/>
    </location>
</feature>
<keyword evidence="8" id="KW-1185">Reference proteome</keyword>
<dbReference type="RefSeq" id="XP_015515488.2">
    <property type="nucleotide sequence ID" value="XM_015660002.2"/>
</dbReference>
<dbReference type="Gene3D" id="3.50.50.60">
    <property type="entry name" value="FAD/NAD(P)-binding domain"/>
    <property type="match status" value="1"/>
</dbReference>
<dbReference type="GO" id="GO:0006886">
    <property type="term" value="P:intracellular protein transport"/>
    <property type="evidence" value="ECO:0007669"/>
    <property type="project" value="InterPro"/>
</dbReference>
<dbReference type="AlphaFoldDB" id="A0A6J0BNT4"/>
<evidence type="ECO:0000313" key="8">
    <source>
        <dbReference type="Proteomes" id="UP000829291"/>
    </source>
</evidence>
<evidence type="ECO:0000256" key="4">
    <source>
        <dbReference type="ARBA" id="ARBA00022490"/>
    </source>
</evidence>
<dbReference type="FunCoup" id="A0A6J0BNT4">
    <property type="interactions" value="485"/>
</dbReference>
<evidence type="ECO:0000256" key="3">
    <source>
        <dbReference type="ARBA" id="ARBA00022468"/>
    </source>
</evidence>
<evidence type="ECO:0000256" key="2">
    <source>
        <dbReference type="ARBA" id="ARBA00005593"/>
    </source>
</evidence>
<dbReference type="PIRSF" id="PIRSF016550">
    <property type="entry name" value="Rab_ger_ger_transf_A_euk"/>
    <property type="match status" value="1"/>
</dbReference>
<dbReference type="InterPro" id="IPR054420">
    <property type="entry name" value="RAE1_2_domI_C"/>
</dbReference>
<evidence type="ECO:0000256" key="6">
    <source>
        <dbReference type="SAM" id="MobiDB-lite"/>
    </source>
</evidence>
<evidence type="ECO:0000256" key="5">
    <source>
        <dbReference type="PIRNR" id="PIRNR016550"/>
    </source>
</evidence>
<dbReference type="GeneID" id="107221111"/>
<feature type="compositionally biased region" description="Basic and acidic residues" evidence="6">
    <location>
        <begin position="128"/>
        <end position="140"/>
    </location>
</feature>
<dbReference type="InterPro" id="IPR018203">
    <property type="entry name" value="GDP_dissociation_inhibitor"/>
</dbReference>
<dbReference type="SUPFAM" id="SSF51905">
    <property type="entry name" value="FAD/NAD(P)-binding domain"/>
    <property type="match status" value="1"/>
</dbReference>
<name>A0A6J0BNT4_NEOLC</name>
<feature type="region of interest" description="Disordered" evidence="6">
    <location>
        <begin position="111"/>
        <end position="140"/>
    </location>
</feature>
<comment type="subcellular location">
    <subcellularLocation>
        <location evidence="1">Cytoplasm</location>
        <location evidence="1">Cytosol</location>
    </subcellularLocation>
</comment>
<proteinExistence type="inferred from homology"/>
<dbReference type="InterPro" id="IPR001738">
    <property type="entry name" value="Rab_escort"/>
</dbReference>
<evidence type="ECO:0000259" key="7">
    <source>
        <dbReference type="Pfam" id="PF22603"/>
    </source>
</evidence>
<dbReference type="GO" id="GO:0005829">
    <property type="term" value="C:cytosol"/>
    <property type="evidence" value="ECO:0007669"/>
    <property type="project" value="UniProtKB-SubCell"/>
</dbReference>
<feature type="compositionally biased region" description="Basic and acidic residues" evidence="6">
    <location>
        <begin position="579"/>
        <end position="599"/>
    </location>
</feature>
<comment type="similarity">
    <text evidence="2 5">Belongs to the Rab GDI family.</text>
</comment>
<feature type="region of interest" description="Disordered" evidence="6">
    <location>
        <begin position="555"/>
        <end position="599"/>
    </location>
</feature>
<gene>
    <name evidence="9" type="primary">LOC107221111</name>
</gene>
<dbReference type="Pfam" id="PF00996">
    <property type="entry name" value="GDI"/>
    <property type="match status" value="2"/>
</dbReference>
<evidence type="ECO:0000256" key="1">
    <source>
        <dbReference type="ARBA" id="ARBA00004514"/>
    </source>
</evidence>
<keyword evidence="3 5" id="KW-0343">GTPase activation</keyword>
<dbReference type="Proteomes" id="UP000829291">
    <property type="component" value="Chromosome 6"/>
</dbReference>
<dbReference type="InterPro" id="IPR036188">
    <property type="entry name" value="FAD/NAD-bd_sf"/>
</dbReference>
<keyword evidence="4 5" id="KW-0963">Cytoplasm</keyword>
<dbReference type="GO" id="GO:0005092">
    <property type="term" value="F:GDP-dissociation inhibitor activity"/>
    <property type="evidence" value="ECO:0007669"/>
    <property type="project" value="InterPro"/>
</dbReference>
<dbReference type="SUPFAM" id="SSF54373">
    <property type="entry name" value="FAD-linked reductases, C-terminal domain"/>
    <property type="match status" value="1"/>
</dbReference>
<dbReference type="GO" id="GO:0005634">
    <property type="term" value="C:nucleus"/>
    <property type="evidence" value="ECO:0007669"/>
    <property type="project" value="TreeGrafter"/>
</dbReference>
<evidence type="ECO:0000313" key="9">
    <source>
        <dbReference type="RefSeq" id="XP_015515488.2"/>
    </source>
</evidence>